<keyword evidence="1" id="KW-1133">Transmembrane helix</keyword>
<proteinExistence type="predicted"/>
<dbReference type="Proteomes" id="UP001620597">
    <property type="component" value="Unassembled WGS sequence"/>
</dbReference>
<evidence type="ECO:0000313" key="2">
    <source>
        <dbReference type="EMBL" id="MFK4753263.1"/>
    </source>
</evidence>
<feature type="transmembrane region" description="Helical" evidence="1">
    <location>
        <begin position="134"/>
        <end position="160"/>
    </location>
</feature>
<evidence type="ECO:0000313" key="3">
    <source>
        <dbReference type="Proteomes" id="UP001620597"/>
    </source>
</evidence>
<feature type="transmembrane region" description="Helical" evidence="1">
    <location>
        <begin position="62"/>
        <end position="82"/>
    </location>
</feature>
<protein>
    <submittedName>
        <fullName evidence="2">Uncharacterized protein</fullName>
    </submittedName>
</protein>
<feature type="transmembrane region" description="Helical" evidence="1">
    <location>
        <begin position="31"/>
        <end position="50"/>
    </location>
</feature>
<dbReference type="RefSeq" id="WP_416206324.1">
    <property type="nucleotide sequence ID" value="NZ_JBBKTX010000015.1"/>
</dbReference>
<feature type="transmembrane region" description="Helical" evidence="1">
    <location>
        <begin position="103"/>
        <end position="128"/>
    </location>
</feature>
<reference evidence="2 3" key="1">
    <citation type="submission" date="2024-03" db="EMBL/GenBank/DDBJ databases">
        <title>High-quality draft genome sequence of Oceanobacter sp. wDCs-4.</title>
        <authorList>
            <person name="Dong C."/>
        </authorList>
    </citation>
    <scope>NUCLEOTIDE SEQUENCE [LARGE SCALE GENOMIC DNA]</scope>
    <source>
        <strain evidence="3">wDCs-4</strain>
    </source>
</reference>
<gene>
    <name evidence="2" type="ORF">WG929_12675</name>
</gene>
<sequence>MKSPLGLDADLPVLDIVQESLGLLWVKRGIVLARFLPVMLLLAALDWASTTLVPESHLFGQLGFALASMLFGVVFATACHRMTLMPEKNLVQPGVWRREEWRYLLRLLLMGLALSAVVTPILLLFALLQIQQMMVLGGAVAIMAGLYVSARLAVTLPEIAVGQSTSFKRAWNLSKGNGSRLVLVVWITPLLISAPFLLLFLLDNTVLNYLAAFGTYVTSLVSLVMLSLSYRFLTSFESVAEQTDVPPSNGFDA</sequence>
<comment type="caution">
    <text evidence="2">The sequence shown here is derived from an EMBL/GenBank/DDBJ whole genome shotgun (WGS) entry which is preliminary data.</text>
</comment>
<evidence type="ECO:0000256" key="1">
    <source>
        <dbReference type="SAM" id="Phobius"/>
    </source>
</evidence>
<keyword evidence="1" id="KW-0812">Transmembrane</keyword>
<keyword evidence="3" id="KW-1185">Reference proteome</keyword>
<organism evidence="2 3">
    <name type="scientific">Oceanobacter antarcticus</name>
    <dbReference type="NCBI Taxonomy" id="3133425"/>
    <lineage>
        <taxon>Bacteria</taxon>
        <taxon>Pseudomonadati</taxon>
        <taxon>Pseudomonadota</taxon>
        <taxon>Gammaproteobacteria</taxon>
        <taxon>Oceanospirillales</taxon>
        <taxon>Oceanospirillaceae</taxon>
        <taxon>Oceanobacter</taxon>
    </lineage>
</organism>
<keyword evidence="1" id="KW-0472">Membrane</keyword>
<feature type="transmembrane region" description="Helical" evidence="1">
    <location>
        <begin position="181"/>
        <end position="201"/>
    </location>
</feature>
<accession>A0ABW8NJX6</accession>
<dbReference type="EMBL" id="JBBKTX010000015">
    <property type="protein sequence ID" value="MFK4753263.1"/>
    <property type="molecule type" value="Genomic_DNA"/>
</dbReference>
<feature type="transmembrane region" description="Helical" evidence="1">
    <location>
        <begin position="207"/>
        <end position="228"/>
    </location>
</feature>
<name>A0ABW8NJX6_9GAMM</name>